<dbReference type="HOGENOM" id="CLU_2542730_0_0_1"/>
<keyword evidence="1" id="KW-0732">Signal</keyword>
<name>A0A067TVS6_GALM3</name>
<sequence>MKFSTSIFAVVYAGVVFLSPALATPTQVDALEARGLACERLKFLFLVRQFPFTYQPHYTRRHKWLLWFCWWKTRWSWSLQPLL</sequence>
<organism evidence="2 3">
    <name type="scientific">Galerina marginata (strain CBS 339.88)</name>
    <dbReference type="NCBI Taxonomy" id="685588"/>
    <lineage>
        <taxon>Eukaryota</taxon>
        <taxon>Fungi</taxon>
        <taxon>Dikarya</taxon>
        <taxon>Basidiomycota</taxon>
        <taxon>Agaricomycotina</taxon>
        <taxon>Agaricomycetes</taxon>
        <taxon>Agaricomycetidae</taxon>
        <taxon>Agaricales</taxon>
        <taxon>Agaricineae</taxon>
        <taxon>Strophariaceae</taxon>
        <taxon>Galerina</taxon>
    </lineage>
</organism>
<feature type="chain" id="PRO_5001647296" evidence="1">
    <location>
        <begin position="24"/>
        <end position="83"/>
    </location>
</feature>
<dbReference type="EMBL" id="KL142369">
    <property type="protein sequence ID" value="KDR83098.1"/>
    <property type="molecule type" value="Genomic_DNA"/>
</dbReference>
<protein>
    <submittedName>
        <fullName evidence="2">Uncharacterized protein</fullName>
    </submittedName>
</protein>
<dbReference type="Proteomes" id="UP000027222">
    <property type="component" value="Unassembled WGS sequence"/>
</dbReference>
<evidence type="ECO:0000256" key="1">
    <source>
        <dbReference type="SAM" id="SignalP"/>
    </source>
</evidence>
<feature type="signal peptide" evidence="1">
    <location>
        <begin position="1"/>
        <end position="23"/>
    </location>
</feature>
<keyword evidence="3" id="KW-1185">Reference proteome</keyword>
<evidence type="ECO:0000313" key="2">
    <source>
        <dbReference type="EMBL" id="KDR83098.1"/>
    </source>
</evidence>
<dbReference type="AlphaFoldDB" id="A0A067TVS6"/>
<proteinExistence type="predicted"/>
<evidence type="ECO:0000313" key="3">
    <source>
        <dbReference type="Proteomes" id="UP000027222"/>
    </source>
</evidence>
<accession>A0A067TVS6</accession>
<gene>
    <name evidence="2" type="ORF">GALMADRAFT_870137</name>
</gene>
<reference evidence="3" key="1">
    <citation type="journal article" date="2014" name="Proc. Natl. Acad. Sci. U.S.A.">
        <title>Extensive sampling of basidiomycete genomes demonstrates inadequacy of the white-rot/brown-rot paradigm for wood decay fungi.</title>
        <authorList>
            <person name="Riley R."/>
            <person name="Salamov A.A."/>
            <person name="Brown D.W."/>
            <person name="Nagy L.G."/>
            <person name="Floudas D."/>
            <person name="Held B.W."/>
            <person name="Levasseur A."/>
            <person name="Lombard V."/>
            <person name="Morin E."/>
            <person name="Otillar R."/>
            <person name="Lindquist E.A."/>
            <person name="Sun H."/>
            <person name="LaButti K.M."/>
            <person name="Schmutz J."/>
            <person name="Jabbour D."/>
            <person name="Luo H."/>
            <person name="Baker S.E."/>
            <person name="Pisabarro A.G."/>
            <person name="Walton J.D."/>
            <person name="Blanchette R.A."/>
            <person name="Henrissat B."/>
            <person name="Martin F."/>
            <person name="Cullen D."/>
            <person name="Hibbett D.S."/>
            <person name="Grigoriev I.V."/>
        </authorList>
    </citation>
    <scope>NUCLEOTIDE SEQUENCE [LARGE SCALE GENOMIC DNA]</scope>
    <source>
        <strain evidence="3">CBS 339.88</strain>
    </source>
</reference>